<evidence type="ECO:0000313" key="8">
    <source>
        <dbReference type="EMBL" id="TYP91375.1"/>
    </source>
</evidence>
<dbReference type="PANTHER" id="PTHR24421">
    <property type="entry name" value="NITRATE/NITRITE SENSOR PROTEIN NARX-RELATED"/>
    <property type="match status" value="1"/>
</dbReference>
<dbReference type="InterPro" id="IPR036890">
    <property type="entry name" value="HATPase_C_sf"/>
</dbReference>
<protein>
    <submittedName>
        <fullName evidence="8">Tetratricopeptide repeat protein</fullName>
    </submittedName>
</protein>
<evidence type="ECO:0000256" key="6">
    <source>
        <dbReference type="SAM" id="Phobius"/>
    </source>
</evidence>
<evidence type="ECO:0000256" key="3">
    <source>
        <dbReference type="ARBA" id="ARBA00023012"/>
    </source>
</evidence>
<evidence type="ECO:0000259" key="7">
    <source>
        <dbReference type="Pfam" id="PF02518"/>
    </source>
</evidence>
<dbReference type="RefSeq" id="WP_148909649.1">
    <property type="nucleotide sequence ID" value="NZ_VNHX01000020.1"/>
</dbReference>
<dbReference type="InterPro" id="IPR003594">
    <property type="entry name" value="HATPase_dom"/>
</dbReference>
<name>A0A5S5D6Q7_9SPHI</name>
<dbReference type="GO" id="GO:0000160">
    <property type="term" value="P:phosphorelay signal transduction system"/>
    <property type="evidence" value="ECO:0007669"/>
    <property type="project" value="UniProtKB-KW"/>
</dbReference>
<reference evidence="8 9" key="1">
    <citation type="submission" date="2019-07" db="EMBL/GenBank/DDBJ databases">
        <title>Genomic Encyclopedia of Archaeal and Bacterial Type Strains, Phase II (KMG-II): from individual species to whole genera.</title>
        <authorList>
            <person name="Goeker M."/>
        </authorList>
    </citation>
    <scope>NUCLEOTIDE SEQUENCE [LARGE SCALE GENOMIC DNA]</scope>
    <source>
        <strain evidence="8 9">DSM 18850</strain>
    </source>
</reference>
<dbReference type="Gene3D" id="1.25.40.10">
    <property type="entry name" value="Tetratricopeptide repeat domain"/>
    <property type="match status" value="1"/>
</dbReference>
<organism evidence="8 9">
    <name type="scientific">Sphingobacterium allocomposti</name>
    <dbReference type="NCBI Taxonomy" id="415956"/>
    <lineage>
        <taxon>Bacteria</taxon>
        <taxon>Pseudomonadati</taxon>
        <taxon>Bacteroidota</taxon>
        <taxon>Sphingobacteriia</taxon>
        <taxon>Sphingobacteriales</taxon>
        <taxon>Sphingobacteriaceae</taxon>
        <taxon>Sphingobacterium</taxon>
    </lineage>
</organism>
<keyword evidence="4" id="KW-0802">TPR repeat</keyword>
<dbReference type="GO" id="GO:0016301">
    <property type="term" value="F:kinase activity"/>
    <property type="evidence" value="ECO:0007669"/>
    <property type="project" value="UniProtKB-KW"/>
</dbReference>
<dbReference type="AlphaFoldDB" id="A0A5S5D6Q7"/>
<keyword evidence="9" id="KW-1185">Reference proteome</keyword>
<keyword evidence="5" id="KW-0175">Coiled coil</keyword>
<feature type="domain" description="Histidine kinase/HSP90-like ATPase" evidence="7">
    <location>
        <begin position="476"/>
        <end position="561"/>
    </location>
</feature>
<keyword evidence="6" id="KW-0472">Membrane</keyword>
<keyword evidence="1" id="KW-0808">Transferase</keyword>
<keyword evidence="3" id="KW-0902">Two-component regulatory system</keyword>
<keyword evidence="6" id="KW-1133">Transmembrane helix</keyword>
<dbReference type="InterPro" id="IPR011990">
    <property type="entry name" value="TPR-like_helical_dom_sf"/>
</dbReference>
<dbReference type="EMBL" id="VNHX01000020">
    <property type="protein sequence ID" value="TYP91375.1"/>
    <property type="molecule type" value="Genomic_DNA"/>
</dbReference>
<dbReference type="PROSITE" id="PS50005">
    <property type="entry name" value="TPR"/>
    <property type="match status" value="1"/>
</dbReference>
<dbReference type="PROSITE" id="PS51257">
    <property type="entry name" value="PROKAR_LIPOPROTEIN"/>
    <property type="match status" value="1"/>
</dbReference>
<dbReference type="Proteomes" id="UP000325105">
    <property type="component" value="Unassembled WGS sequence"/>
</dbReference>
<dbReference type="InterPro" id="IPR050482">
    <property type="entry name" value="Sensor_HK_TwoCompSys"/>
</dbReference>
<dbReference type="SMART" id="SM00028">
    <property type="entry name" value="TPR"/>
    <property type="match status" value="3"/>
</dbReference>
<keyword evidence="2" id="KW-0418">Kinase</keyword>
<evidence type="ECO:0000256" key="5">
    <source>
        <dbReference type="SAM" id="Coils"/>
    </source>
</evidence>
<feature type="transmembrane region" description="Helical" evidence="6">
    <location>
        <begin position="338"/>
        <end position="358"/>
    </location>
</feature>
<feature type="coiled-coil region" evidence="5">
    <location>
        <begin position="310"/>
        <end position="337"/>
    </location>
</feature>
<evidence type="ECO:0000256" key="2">
    <source>
        <dbReference type="ARBA" id="ARBA00022777"/>
    </source>
</evidence>
<proteinExistence type="predicted"/>
<dbReference type="Gene3D" id="3.30.565.10">
    <property type="entry name" value="Histidine kinase-like ATPase, C-terminal domain"/>
    <property type="match status" value="1"/>
</dbReference>
<gene>
    <name evidence="8" type="ORF">BC792_12083</name>
</gene>
<dbReference type="CDD" id="cd16917">
    <property type="entry name" value="HATPase_UhpB-NarQ-NarX-like"/>
    <property type="match status" value="1"/>
</dbReference>
<dbReference type="SUPFAM" id="SSF48452">
    <property type="entry name" value="TPR-like"/>
    <property type="match status" value="1"/>
</dbReference>
<keyword evidence="6" id="KW-0812">Transmembrane</keyword>
<sequence>MKRTLLYLVCLTFLGCEKTTKIQNVSEEGYALYNEALTYLDRGVADSAFLVFENAKNIFLEHKDSLNVANCLINMAITQKDQGDYFGAQETALEAIDYLNTDNPEHYVYLSTNYNNLGVATNALGDKDRAIDFYNLAIKFAADSALVRTYRSNLGRLYQEKKDYSRAISIYSAILQEENKGTTDFARILTNYATAMWQYQKSYNPVKDLTHALSIRKQKNDLWGQNSSYAYLSDYYEKIKPDSSLYFARKQYAIAKVINSASDQASALKRLIRLSSIDSARAYFAVYHQLTDSIQQARAAAKNQFALIRYEVEKNKADNLRLEKENAEKQSRLVRQRAITGASIFLLLIATGGGSLWYKRRKQRLELEAQHKIKETQLKISKKVHDVVANDIYRVMTEVEYKDDLDREGLLDKLEVIYNQSRDISHNVDQLPVIEVPYNEQISALLRSFATDHRRVSIAGNDAEQWADISKRVKNEVKYVLQELMVNMKKHSQAEQVVVRFEKSDRQLKIFYKDNGIGIPKVKSKGKGLTNTVSRIENLGGEIIFASEPGKGLSITANIPLI</sequence>
<dbReference type="SUPFAM" id="SSF55874">
    <property type="entry name" value="ATPase domain of HSP90 chaperone/DNA topoisomerase II/histidine kinase"/>
    <property type="match status" value="1"/>
</dbReference>
<dbReference type="Pfam" id="PF02518">
    <property type="entry name" value="HATPase_c"/>
    <property type="match status" value="1"/>
</dbReference>
<comment type="caution">
    <text evidence="8">The sequence shown here is derived from an EMBL/GenBank/DDBJ whole genome shotgun (WGS) entry which is preliminary data.</text>
</comment>
<evidence type="ECO:0000256" key="4">
    <source>
        <dbReference type="PROSITE-ProRule" id="PRU00339"/>
    </source>
</evidence>
<accession>A0A5S5D6Q7</accession>
<feature type="repeat" description="TPR" evidence="4">
    <location>
        <begin position="111"/>
        <end position="144"/>
    </location>
</feature>
<dbReference type="OrthoDB" id="943406at2"/>
<evidence type="ECO:0000256" key="1">
    <source>
        <dbReference type="ARBA" id="ARBA00022679"/>
    </source>
</evidence>
<evidence type="ECO:0000313" key="9">
    <source>
        <dbReference type="Proteomes" id="UP000325105"/>
    </source>
</evidence>
<dbReference type="InterPro" id="IPR019734">
    <property type="entry name" value="TPR_rpt"/>
</dbReference>